<evidence type="ECO:0000313" key="13">
    <source>
        <dbReference type="Proteomes" id="UP000026962"/>
    </source>
</evidence>
<evidence type="ECO:0000256" key="4">
    <source>
        <dbReference type="ARBA" id="ARBA00022801"/>
    </source>
</evidence>
<feature type="signal peptide" evidence="8">
    <location>
        <begin position="1"/>
        <end position="19"/>
    </location>
</feature>
<accession>A0A0E0KMC3</accession>
<feature type="chain" id="PRO_5002365189" description="Subtilisin-like protease" evidence="8">
    <location>
        <begin position="20"/>
        <end position="731"/>
    </location>
</feature>
<dbReference type="CDD" id="cd02120">
    <property type="entry name" value="PA_subtilisin_like"/>
    <property type="match status" value="1"/>
</dbReference>
<feature type="domain" description="Subtilisin-like protease fibronectin type-III" evidence="11">
    <location>
        <begin position="623"/>
        <end position="719"/>
    </location>
</feature>
<dbReference type="GO" id="GO:0004252">
    <property type="term" value="F:serine-type endopeptidase activity"/>
    <property type="evidence" value="ECO:0007669"/>
    <property type="project" value="UniProtKB-UniRule"/>
</dbReference>
<dbReference type="eggNOG" id="ENOG502R8FD">
    <property type="taxonomic scope" value="Eukaryota"/>
</dbReference>
<feature type="domain" description="Inhibitor I9" evidence="10">
    <location>
        <begin position="28"/>
        <end position="106"/>
    </location>
</feature>
<dbReference type="InterPro" id="IPR037045">
    <property type="entry name" value="S8pro/Inhibitor_I9_sf"/>
</dbReference>
<dbReference type="Pfam" id="PF17766">
    <property type="entry name" value="fn3_6"/>
    <property type="match status" value="1"/>
</dbReference>
<evidence type="ECO:0000256" key="7">
    <source>
        <dbReference type="PROSITE-ProRule" id="PRU01240"/>
    </source>
</evidence>
<dbReference type="Pfam" id="PF00082">
    <property type="entry name" value="Peptidase_S8"/>
    <property type="match status" value="1"/>
</dbReference>
<dbReference type="InterPro" id="IPR036852">
    <property type="entry name" value="Peptidase_S8/S53_dom_sf"/>
</dbReference>
<dbReference type="AlphaFoldDB" id="A0A0E0KMC3"/>
<proteinExistence type="inferred from homology"/>
<dbReference type="CDD" id="cd04852">
    <property type="entry name" value="Peptidases_S8_3"/>
    <property type="match status" value="1"/>
</dbReference>
<protein>
    <recommendedName>
        <fullName evidence="14">Subtilisin-like protease</fullName>
    </recommendedName>
</protein>
<dbReference type="InterPro" id="IPR015500">
    <property type="entry name" value="Peptidase_S8_subtilisin-rel"/>
</dbReference>
<dbReference type="HOGENOM" id="CLU_000625_4_2_1"/>
<dbReference type="InterPro" id="IPR034197">
    <property type="entry name" value="Peptidases_S8_3"/>
</dbReference>
<evidence type="ECO:0008006" key="14">
    <source>
        <dbReference type="Google" id="ProtNLM"/>
    </source>
</evidence>
<dbReference type="Gene3D" id="3.50.30.30">
    <property type="match status" value="1"/>
</dbReference>
<keyword evidence="2 7" id="KW-0645">Protease</keyword>
<keyword evidence="5 7" id="KW-0720">Serine protease</keyword>
<dbReference type="InterPro" id="IPR000209">
    <property type="entry name" value="Peptidase_S8/S53_dom"/>
</dbReference>
<evidence type="ECO:0000256" key="3">
    <source>
        <dbReference type="ARBA" id="ARBA00022729"/>
    </source>
</evidence>
<dbReference type="PANTHER" id="PTHR10795">
    <property type="entry name" value="PROPROTEIN CONVERTASE SUBTILISIN/KEXIN"/>
    <property type="match status" value="1"/>
</dbReference>
<dbReference type="InterPro" id="IPR022398">
    <property type="entry name" value="Peptidase_S8_His-AS"/>
</dbReference>
<evidence type="ECO:0000259" key="11">
    <source>
        <dbReference type="Pfam" id="PF17766"/>
    </source>
</evidence>
<dbReference type="InterPro" id="IPR041469">
    <property type="entry name" value="Subtilisin-like_FN3"/>
</dbReference>
<dbReference type="PROSITE" id="PS51892">
    <property type="entry name" value="SUBTILASE"/>
    <property type="match status" value="1"/>
</dbReference>
<evidence type="ECO:0000313" key="12">
    <source>
        <dbReference type="EnsemblPlants" id="OPUNC04G01230.1"/>
    </source>
</evidence>
<dbReference type="PROSITE" id="PS00137">
    <property type="entry name" value="SUBTILASE_HIS"/>
    <property type="match status" value="1"/>
</dbReference>
<feature type="active site" description="Charge relay system" evidence="6 7">
    <location>
        <position position="209"/>
    </location>
</feature>
<dbReference type="OMA" id="TSLDRWF"/>
<dbReference type="InterPro" id="IPR023828">
    <property type="entry name" value="Peptidase_S8_Ser-AS"/>
</dbReference>
<evidence type="ECO:0000259" key="9">
    <source>
        <dbReference type="Pfam" id="PF00082"/>
    </source>
</evidence>
<comment type="similarity">
    <text evidence="1 7">Belongs to the peptidase S8 family.</text>
</comment>
<feature type="domain" description="Peptidase S8/S53" evidence="9">
    <location>
        <begin position="131"/>
        <end position="557"/>
    </location>
</feature>
<keyword evidence="3 8" id="KW-0732">Signal</keyword>
<organism evidence="12">
    <name type="scientific">Oryza punctata</name>
    <name type="common">Red rice</name>
    <dbReference type="NCBI Taxonomy" id="4537"/>
    <lineage>
        <taxon>Eukaryota</taxon>
        <taxon>Viridiplantae</taxon>
        <taxon>Streptophyta</taxon>
        <taxon>Embryophyta</taxon>
        <taxon>Tracheophyta</taxon>
        <taxon>Spermatophyta</taxon>
        <taxon>Magnoliopsida</taxon>
        <taxon>Liliopsida</taxon>
        <taxon>Poales</taxon>
        <taxon>Poaceae</taxon>
        <taxon>BOP clade</taxon>
        <taxon>Oryzoideae</taxon>
        <taxon>Oryzeae</taxon>
        <taxon>Oryzinae</taxon>
        <taxon>Oryza</taxon>
    </lineage>
</organism>
<dbReference type="GO" id="GO:0006508">
    <property type="term" value="P:proteolysis"/>
    <property type="evidence" value="ECO:0007669"/>
    <property type="project" value="UniProtKB-KW"/>
</dbReference>
<reference evidence="12" key="1">
    <citation type="submission" date="2015-04" db="UniProtKB">
        <authorList>
            <consortium name="EnsemblPlants"/>
        </authorList>
    </citation>
    <scope>IDENTIFICATION</scope>
</reference>
<evidence type="ECO:0000256" key="6">
    <source>
        <dbReference type="PIRSR" id="PIRSR615500-1"/>
    </source>
</evidence>
<dbReference type="Gene3D" id="3.40.50.200">
    <property type="entry name" value="Peptidase S8/S53 domain"/>
    <property type="match status" value="1"/>
</dbReference>
<dbReference type="STRING" id="4537.A0A0E0KMC3"/>
<name>A0A0E0KMC3_ORYPU</name>
<dbReference type="FunFam" id="2.60.40.2310:FF:000001">
    <property type="entry name" value="Subtilisin-like protease SBT1.5"/>
    <property type="match status" value="1"/>
</dbReference>
<evidence type="ECO:0000259" key="10">
    <source>
        <dbReference type="Pfam" id="PF05922"/>
    </source>
</evidence>
<dbReference type="Gene3D" id="3.30.70.80">
    <property type="entry name" value="Peptidase S8 propeptide/proteinase inhibitor I9"/>
    <property type="match status" value="1"/>
</dbReference>
<dbReference type="Gramene" id="OPUNC04G01230.1">
    <property type="protein sequence ID" value="OPUNC04G01230.1"/>
    <property type="gene ID" value="OPUNC04G01230"/>
</dbReference>
<dbReference type="FunFam" id="3.30.70.80:FF:000002">
    <property type="entry name" value="Subtilisin-like protease SBT5.3"/>
    <property type="match status" value="1"/>
</dbReference>
<evidence type="ECO:0000256" key="8">
    <source>
        <dbReference type="SAM" id="SignalP"/>
    </source>
</evidence>
<dbReference type="InterPro" id="IPR010259">
    <property type="entry name" value="S8pro/Inhibitor_I9"/>
</dbReference>
<dbReference type="FunFam" id="3.40.50.200:FF:000006">
    <property type="entry name" value="Subtilisin-like protease SBT1.5"/>
    <property type="match status" value="1"/>
</dbReference>
<dbReference type="PROSITE" id="PS00138">
    <property type="entry name" value="SUBTILASE_SER"/>
    <property type="match status" value="1"/>
</dbReference>
<sequence length="731" mass="78225">MAILLLATLLPMETSSVVAQQSTSKKLYVAYLGEKQHEDPEKTTASHHDMLTSILGSKEEAIDSIIYSYKHGFSGFAAMLTESQAQQLAELPEVRSIKPSIVHQLHTTHSQDFLGLDYIKPTGLLHDAKYGDGVIIGVIDTGIWPESASFSDDGLGPVPSKWKGTCQAGQEFGSNLCNRKIIGARWYDGHLTPKDLEGEYRSARDAHGHGTHVASTAAGVLVPNVSFHGLAAGYARGVAPRARLAVYKACWISGCNDGAILQAIDHAIHDGVDVLSISIAGPSEEVLNGLHAVNHGITVVFAAGNEGPTPRTVTNASPWSISVASATLDRAFPTVFTLANSTSNLVGQSLFYGPKDNDNWYGIYNSSCFDNTSVTINGTLASGKIVLCYNPKPMMTKSPPFYLLDVVKTAKEAGAKGIILATYAFDMLDGFQICGTMPCVLVDFDVATHILYALKRNTELVVKVNPALTWIGNGVLAPKISTFSSRGPSPLFPQFLKPDVAAPGSNILAAVKDSYMFMSGTSMACPHVSGVAALLKALHPDWSPAIIKSAIVTTASNDQFGFPILADGLPQKTADPFDYGGGFIDPNRAVDPGLAYDVDPKDYTPFHDCFLAGNSSCESESRNLNLPSIAIPNLKEPTTVLRTVTNIGQADAVYKAVVQSPLGVQISVEPSVLKFSEGKNKQSFKVTFTTTHKVQGSYLFGSLAWHDGGAHYVKIPLAVRPVLSNIYYSDV</sequence>
<feature type="active site" description="Charge relay system" evidence="6 7">
    <location>
        <position position="522"/>
    </location>
</feature>
<dbReference type="MEROPS" id="S08.A22"/>
<dbReference type="EnsemblPlants" id="OPUNC04G01230.1">
    <property type="protein sequence ID" value="OPUNC04G01230.1"/>
    <property type="gene ID" value="OPUNC04G01230"/>
</dbReference>
<evidence type="ECO:0000256" key="1">
    <source>
        <dbReference type="ARBA" id="ARBA00011073"/>
    </source>
</evidence>
<dbReference type="Gene3D" id="2.60.40.2310">
    <property type="match status" value="1"/>
</dbReference>
<dbReference type="PRINTS" id="PR00723">
    <property type="entry name" value="SUBTILISIN"/>
</dbReference>
<dbReference type="Pfam" id="PF05922">
    <property type="entry name" value="Inhibitor_I9"/>
    <property type="match status" value="1"/>
</dbReference>
<reference evidence="12" key="2">
    <citation type="submission" date="2018-05" db="EMBL/GenBank/DDBJ databases">
        <title>OpunRS2 (Oryza punctata Reference Sequence Version 2).</title>
        <authorList>
            <person name="Zhang J."/>
            <person name="Kudrna D."/>
            <person name="Lee S."/>
            <person name="Talag J."/>
            <person name="Welchert J."/>
            <person name="Wing R.A."/>
        </authorList>
    </citation>
    <scope>NUCLEOTIDE SEQUENCE [LARGE SCALE GENOMIC DNA]</scope>
</reference>
<evidence type="ECO:0000256" key="2">
    <source>
        <dbReference type="ARBA" id="ARBA00022670"/>
    </source>
</evidence>
<dbReference type="InterPro" id="IPR045051">
    <property type="entry name" value="SBT"/>
</dbReference>
<evidence type="ECO:0000256" key="5">
    <source>
        <dbReference type="ARBA" id="ARBA00022825"/>
    </source>
</evidence>
<feature type="active site" description="Charge relay system" evidence="6 7">
    <location>
        <position position="140"/>
    </location>
</feature>
<dbReference type="SUPFAM" id="SSF52743">
    <property type="entry name" value="Subtilisin-like"/>
    <property type="match status" value="1"/>
</dbReference>
<dbReference type="Proteomes" id="UP000026962">
    <property type="component" value="Chromosome 4"/>
</dbReference>
<keyword evidence="4 7" id="KW-0378">Hydrolase</keyword>
<keyword evidence="13" id="KW-1185">Reference proteome</keyword>